<dbReference type="GO" id="GO:0007264">
    <property type="term" value="P:small GTPase-mediated signal transduction"/>
    <property type="evidence" value="ECO:0007669"/>
    <property type="project" value="InterPro"/>
</dbReference>
<evidence type="ECO:0000256" key="2">
    <source>
        <dbReference type="ARBA" id="ARBA00023134"/>
    </source>
</evidence>
<keyword evidence="2" id="KW-0342">GTP-binding</keyword>
<dbReference type="SMART" id="SM00174">
    <property type="entry name" value="RHO"/>
    <property type="match status" value="1"/>
</dbReference>
<accession>A0A6B2LTV4</accession>
<dbReference type="Pfam" id="PF00071">
    <property type="entry name" value="Ras"/>
    <property type="match status" value="1"/>
</dbReference>
<keyword evidence="1" id="KW-0547">Nucleotide-binding</keyword>
<dbReference type="GO" id="GO:0003924">
    <property type="term" value="F:GTPase activity"/>
    <property type="evidence" value="ECO:0007669"/>
    <property type="project" value="InterPro"/>
</dbReference>
<organism evidence="3">
    <name type="scientific">Arcella intermedia</name>
    <dbReference type="NCBI Taxonomy" id="1963864"/>
    <lineage>
        <taxon>Eukaryota</taxon>
        <taxon>Amoebozoa</taxon>
        <taxon>Tubulinea</taxon>
        <taxon>Elardia</taxon>
        <taxon>Arcellinida</taxon>
        <taxon>Sphaerothecina</taxon>
        <taxon>Arcellidae</taxon>
        <taxon>Arcella</taxon>
    </lineage>
</organism>
<dbReference type="PROSITE" id="PS51421">
    <property type="entry name" value="RAS"/>
    <property type="match status" value="1"/>
</dbReference>
<dbReference type="InterPro" id="IPR003578">
    <property type="entry name" value="Small_GTPase_Rho"/>
</dbReference>
<evidence type="ECO:0000256" key="1">
    <source>
        <dbReference type="ARBA" id="ARBA00022741"/>
    </source>
</evidence>
<dbReference type="EMBL" id="GIBP01009149">
    <property type="protein sequence ID" value="NDV38118.1"/>
    <property type="molecule type" value="Transcribed_RNA"/>
</dbReference>
<dbReference type="PANTHER" id="PTHR24072">
    <property type="entry name" value="RHO FAMILY GTPASE"/>
    <property type="match status" value="1"/>
</dbReference>
<dbReference type="SMART" id="SM00175">
    <property type="entry name" value="RAB"/>
    <property type="match status" value="1"/>
</dbReference>
<dbReference type="GO" id="GO:0005525">
    <property type="term" value="F:GTP binding"/>
    <property type="evidence" value="ECO:0007669"/>
    <property type="project" value="UniProtKB-KW"/>
</dbReference>
<dbReference type="SUPFAM" id="SSF52540">
    <property type="entry name" value="P-loop containing nucleoside triphosphate hydrolases"/>
    <property type="match status" value="1"/>
</dbReference>
<dbReference type="SMART" id="SM00173">
    <property type="entry name" value="RAS"/>
    <property type="match status" value="1"/>
</dbReference>
<dbReference type="EMBL" id="GIBP01010987">
    <property type="protein sequence ID" value="NDV39956.1"/>
    <property type="molecule type" value="Transcribed_RNA"/>
</dbReference>
<reference evidence="3" key="1">
    <citation type="journal article" date="2020" name="J. Eukaryot. Microbiol.">
        <title>De novo Sequencing, Assembly and Annotation of the Transcriptome for the Free-Living Testate Amoeba Arcella intermedia.</title>
        <authorList>
            <person name="Ribeiro G.M."/>
            <person name="Porfirio-Sousa A.L."/>
            <person name="Maurer-Alcala X.X."/>
            <person name="Katz L.A."/>
            <person name="Lahr D.J.G."/>
        </authorList>
    </citation>
    <scope>NUCLEOTIDE SEQUENCE</scope>
</reference>
<proteinExistence type="predicted"/>
<dbReference type="PROSITE" id="PS51419">
    <property type="entry name" value="RAB"/>
    <property type="match status" value="1"/>
</dbReference>
<dbReference type="AlphaFoldDB" id="A0A6B2LTV4"/>
<name>A0A6B2LTV4_9EUKA</name>
<protein>
    <submittedName>
        <fullName evidence="3">Uncharacterized protein</fullName>
    </submittedName>
</protein>
<evidence type="ECO:0000313" key="3">
    <source>
        <dbReference type="EMBL" id="NDV39956.1"/>
    </source>
</evidence>
<sequence length="107" mass="11957">MRLLSYVGVKVFVVMFSVVCRKSFERIEGKWQPEVSPQGYVPFILVGNKIDLRGNNKEAISYEEGTNKASQVGAIKYLECSALTQQGIKTLLQQVAKSITPKPCYVL</sequence>
<dbReference type="InterPro" id="IPR027417">
    <property type="entry name" value="P-loop_NTPase"/>
</dbReference>
<dbReference type="PRINTS" id="PR00449">
    <property type="entry name" value="RASTRNSFRMNG"/>
</dbReference>
<dbReference type="InterPro" id="IPR001806">
    <property type="entry name" value="Small_GTPase"/>
</dbReference>
<dbReference type="Gene3D" id="3.40.50.300">
    <property type="entry name" value="P-loop containing nucleotide triphosphate hydrolases"/>
    <property type="match status" value="1"/>
</dbReference>